<dbReference type="GO" id="GO:0016887">
    <property type="term" value="F:ATP hydrolysis activity"/>
    <property type="evidence" value="ECO:0007669"/>
    <property type="project" value="InterPro"/>
</dbReference>
<evidence type="ECO:0000259" key="2">
    <source>
        <dbReference type="Pfam" id="PF12770"/>
    </source>
</evidence>
<dbReference type="EMBL" id="CAADRA010007249">
    <property type="protein sequence ID" value="VFT99709.1"/>
    <property type="molecule type" value="Genomic_DNA"/>
</dbReference>
<protein>
    <submittedName>
        <fullName evidence="4">Aste57867_23061 protein</fullName>
    </submittedName>
</protein>
<feature type="domain" description="CHAT" evidence="2">
    <location>
        <begin position="280"/>
        <end position="409"/>
    </location>
</feature>
<dbReference type="Pfam" id="PF12770">
    <property type="entry name" value="CHAT"/>
    <property type="match status" value="1"/>
</dbReference>
<reference evidence="3" key="2">
    <citation type="submission" date="2019-06" db="EMBL/GenBank/DDBJ databases">
        <title>Genomics analysis of Aphanomyces spp. identifies a new class of oomycete effector associated with host adaptation.</title>
        <authorList>
            <person name="Gaulin E."/>
        </authorList>
    </citation>
    <scope>NUCLEOTIDE SEQUENCE</scope>
    <source>
        <strain evidence="3">CBS 578.67</strain>
    </source>
</reference>
<dbReference type="CDD" id="cd00009">
    <property type="entry name" value="AAA"/>
    <property type="match status" value="1"/>
</dbReference>
<name>A0A485LLQ8_9STRA</name>
<dbReference type="SUPFAM" id="SSF52540">
    <property type="entry name" value="P-loop containing nucleoside triphosphate hydrolases"/>
    <property type="match status" value="1"/>
</dbReference>
<evidence type="ECO:0000259" key="1">
    <source>
        <dbReference type="Pfam" id="PF00004"/>
    </source>
</evidence>
<evidence type="ECO:0000313" key="4">
    <source>
        <dbReference type="EMBL" id="VFT99709.1"/>
    </source>
</evidence>
<dbReference type="Pfam" id="PF00004">
    <property type="entry name" value="AAA"/>
    <property type="match status" value="1"/>
</dbReference>
<dbReference type="AlphaFoldDB" id="A0A485LLQ8"/>
<gene>
    <name evidence="4" type="primary">Aste57867_23061</name>
    <name evidence="3" type="ORF">As57867_022990</name>
    <name evidence="4" type="ORF">ASTE57867_23061</name>
</gene>
<organism evidence="4 5">
    <name type="scientific">Aphanomyces stellatus</name>
    <dbReference type="NCBI Taxonomy" id="120398"/>
    <lineage>
        <taxon>Eukaryota</taxon>
        <taxon>Sar</taxon>
        <taxon>Stramenopiles</taxon>
        <taxon>Oomycota</taxon>
        <taxon>Saprolegniomycetes</taxon>
        <taxon>Saprolegniales</taxon>
        <taxon>Verrucalvaceae</taxon>
        <taxon>Aphanomyces</taxon>
    </lineage>
</organism>
<sequence length="727" mass="80909">MRDGNNASVTFASDVWTPPLKRPRVMRSSTFGSTAGSTVASVIESLDASTTALLTLQDDEPSPFRCPWVLQLHPDTNLSDEQEARMKAEGLFAIDVEGSPHYGMFGLERDAFERVFGRNSLAYANRWLGSISLPKLPTTESVVHMEIRDRTTKRSILVNGKPIGTTTPCPPVSYMLVLAKDVYVRLEEGDDIVLIRSSSGFQIKYTVVKREYEATIGVLFASPLVEYNPAATALPELDFRSECAMLQKCLRETAKLKETIFSESQELPYVHVPRPIRLRVHFATKQTFQHWSRGLQVLHFSGHGNDHCVYFEDPAGVAVPITPDQVADLLPTPRTLQLVFVASCASANMAQAFVDHGVPHVVGTKPNSELEDKAAIAFTRCFYETLAQGRSVAASFAIAQNAVASLANTRQPHEVAQKFELLPPDASHDDVIFPLQAVANNRKDSPDEETLFDSQISPIDICDDSSEQQSPPMHPLSSDHLFRTKLAAPRVGFGGRNLDLHKLLVAMKQHRLVTVTGPDGVGKTQLATAAAWFVDLREPKPDRVRFCHLKPVLEQINNDRFEVHATLEAIWHRHFEAVESAMTAPSDVDPTLIVLDECDAIGVDSKLQEFFEQFLARLLSHRPDVRIVVTTCFPLYWEIVPMDEATSMELGPLELVDGAKLLQKILNRSLGETDYMLLEMGVPAEEATLSTDQMARHIAAQSRVYLETKGMPHRIVDLVDRLKFQKI</sequence>
<dbReference type="Gene3D" id="3.40.50.300">
    <property type="entry name" value="P-loop containing nucleotide triphosphate hydrolases"/>
    <property type="match status" value="1"/>
</dbReference>
<evidence type="ECO:0000313" key="3">
    <source>
        <dbReference type="EMBL" id="KAF0685032.1"/>
    </source>
</evidence>
<dbReference type="InterPro" id="IPR003959">
    <property type="entry name" value="ATPase_AAA_core"/>
</dbReference>
<dbReference type="InterPro" id="IPR027417">
    <property type="entry name" value="P-loop_NTPase"/>
</dbReference>
<keyword evidence="5" id="KW-1185">Reference proteome</keyword>
<dbReference type="Proteomes" id="UP000332933">
    <property type="component" value="Unassembled WGS sequence"/>
</dbReference>
<reference evidence="4 5" key="1">
    <citation type="submission" date="2019-03" db="EMBL/GenBank/DDBJ databases">
        <authorList>
            <person name="Gaulin E."/>
            <person name="Dumas B."/>
        </authorList>
    </citation>
    <scope>NUCLEOTIDE SEQUENCE [LARGE SCALE GENOMIC DNA]</scope>
    <source>
        <strain evidence="4">CBS 568.67</strain>
    </source>
</reference>
<feature type="domain" description="ATPase AAA-type core" evidence="1">
    <location>
        <begin position="515"/>
        <end position="631"/>
    </location>
</feature>
<accession>A0A485LLQ8</accession>
<dbReference type="EMBL" id="VJMH01007223">
    <property type="protein sequence ID" value="KAF0685032.1"/>
    <property type="molecule type" value="Genomic_DNA"/>
</dbReference>
<evidence type="ECO:0000313" key="5">
    <source>
        <dbReference type="Proteomes" id="UP000332933"/>
    </source>
</evidence>
<dbReference type="OrthoDB" id="69360at2759"/>
<dbReference type="GO" id="GO:0005524">
    <property type="term" value="F:ATP binding"/>
    <property type="evidence" value="ECO:0007669"/>
    <property type="project" value="InterPro"/>
</dbReference>
<proteinExistence type="predicted"/>
<dbReference type="InterPro" id="IPR024983">
    <property type="entry name" value="CHAT_dom"/>
</dbReference>